<name>A0A1W2AAK4_9HYPH</name>
<dbReference type="STRING" id="937218.SAMN06297251_10453"/>
<evidence type="ECO:0000313" key="1">
    <source>
        <dbReference type="EMBL" id="SMC57471.1"/>
    </source>
</evidence>
<evidence type="ECO:0000313" key="2">
    <source>
        <dbReference type="Proteomes" id="UP000192656"/>
    </source>
</evidence>
<organism evidence="1 2">
    <name type="scientific">Fulvimarina manganoxydans</name>
    <dbReference type="NCBI Taxonomy" id="937218"/>
    <lineage>
        <taxon>Bacteria</taxon>
        <taxon>Pseudomonadati</taxon>
        <taxon>Pseudomonadota</taxon>
        <taxon>Alphaproteobacteria</taxon>
        <taxon>Hyphomicrobiales</taxon>
        <taxon>Aurantimonadaceae</taxon>
        <taxon>Fulvimarina</taxon>
    </lineage>
</organism>
<keyword evidence="2" id="KW-1185">Reference proteome</keyword>
<dbReference type="RefSeq" id="WP_084409194.1">
    <property type="nucleotide sequence ID" value="NZ_FWXR01000004.1"/>
</dbReference>
<gene>
    <name evidence="1" type="ORF">SAMN06297251_10453</name>
</gene>
<dbReference type="AlphaFoldDB" id="A0A1W2AAK4"/>
<proteinExistence type="predicted"/>
<protein>
    <submittedName>
        <fullName evidence="1">Uncharacterized protein</fullName>
    </submittedName>
</protein>
<accession>A0A1W2AAK4</accession>
<dbReference type="Proteomes" id="UP000192656">
    <property type="component" value="Unassembled WGS sequence"/>
</dbReference>
<reference evidence="1 2" key="1">
    <citation type="submission" date="2017-04" db="EMBL/GenBank/DDBJ databases">
        <authorList>
            <person name="Afonso C.L."/>
            <person name="Miller P.J."/>
            <person name="Scott M.A."/>
            <person name="Spackman E."/>
            <person name="Goraichik I."/>
            <person name="Dimitrov K.M."/>
            <person name="Suarez D.L."/>
            <person name="Swayne D.E."/>
        </authorList>
    </citation>
    <scope>NUCLEOTIDE SEQUENCE [LARGE SCALE GENOMIC DNA]</scope>
    <source>
        <strain evidence="1 2">CGMCC 1.10972</strain>
    </source>
</reference>
<dbReference type="EMBL" id="FWXR01000004">
    <property type="protein sequence ID" value="SMC57471.1"/>
    <property type="molecule type" value="Genomic_DNA"/>
</dbReference>
<sequence length="121" mass="12796">MLRAARTIDGIYPAFPLGGAVEVLEVGSTWQEIAVGSTDLAMIRVPADTKLVHVIATTDDLAGSNATAPQMDASWPLDPGVWTFCTDRDPDMRFYLAVDPTDARPGISATARVHVVLGATG</sequence>